<gene>
    <name evidence="2" type="ORF">METZ01_LOCUS467754</name>
</gene>
<dbReference type="PROSITE" id="PS51257">
    <property type="entry name" value="PROKAR_LIPOPROTEIN"/>
    <property type="match status" value="1"/>
</dbReference>
<dbReference type="GO" id="GO:0005509">
    <property type="term" value="F:calcium ion binding"/>
    <property type="evidence" value="ECO:0007669"/>
    <property type="project" value="InterPro"/>
</dbReference>
<name>A0A383B522_9ZZZZ</name>
<feature type="region of interest" description="Disordered" evidence="1">
    <location>
        <begin position="25"/>
        <end position="66"/>
    </location>
</feature>
<sequence>MITTRLPSVLVAFFMVLSVLVSSGCMQDDSSKDSDNDGHSNKNDAFPDDPDEWVDSDGDGIGDNSD</sequence>
<reference evidence="2" key="1">
    <citation type="submission" date="2018-05" db="EMBL/GenBank/DDBJ databases">
        <authorList>
            <person name="Lanie J.A."/>
            <person name="Ng W.-L."/>
            <person name="Kazmierczak K.M."/>
            <person name="Andrzejewski T.M."/>
            <person name="Davidsen T.M."/>
            <person name="Wayne K.J."/>
            <person name="Tettelin H."/>
            <person name="Glass J.I."/>
            <person name="Rusch D."/>
            <person name="Podicherti R."/>
            <person name="Tsui H.-C.T."/>
            <person name="Winkler M.E."/>
        </authorList>
    </citation>
    <scope>NUCLEOTIDE SEQUENCE</scope>
</reference>
<feature type="non-terminal residue" evidence="2">
    <location>
        <position position="66"/>
    </location>
</feature>
<proteinExistence type="predicted"/>
<evidence type="ECO:0000256" key="1">
    <source>
        <dbReference type="SAM" id="MobiDB-lite"/>
    </source>
</evidence>
<evidence type="ECO:0000313" key="2">
    <source>
        <dbReference type="EMBL" id="SVE14900.1"/>
    </source>
</evidence>
<protein>
    <submittedName>
        <fullName evidence="2">Uncharacterized protein</fullName>
    </submittedName>
</protein>
<dbReference type="AlphaFoldDB" id="A0A383B522"/>
<dbReference type="Gene3D" id="4.10.1080.10">
    <property type="entry name" value="TSP type-3 repeat"/>
    <property type="match status" value="1"/>
</dbReference>
<accession>A0A383B522</accession>
<feature type="compositionally biased region" description="Basic and acidic residues" evidence="1">
    <location>
        <begin position="29"/>
        <end position="42"/>
    </location>
</feature>
<dbReference type="EMBL" id="UINC01197420">
    <property type="protein sequence ID" value="SVE14900.1"/>
    <property type="molecule type" value="Genomic_DNA"/>
</dbReference>
<organism evidence="2">
    <name type="scientific">marine metagenome</name>
    <dbReference type="NCBI Taxonomy" id="408172"/>
    <lineage>
        <taxon>unclassified sequences</taxon>
        <taxon>metagenomes</taxon>
        <taxon>ecological metagenomes</taxon>
    </lineage>
</organism>
<dbReference type="InterPro" id="IPR028974">
    <property type="entry name" value="TSP_type-3_rpt"/>
</dbReference>
<feature type="compositionally biased region" description="Acidic residues" evidence="1">
    <location>
        <begin position="46"/>
        <end position="66"/>
    </location>
</feature>